<comment type="subcellular location">
    <subcellularLocation>
        <location evidence="1 6">Cell outer membrane</location>
    </subcellularLocation>
</comment>
<reference evidence="12" key="1">
    <citation type="submission" date="2015-07" db="EMBL/GenBank/DDBJ databases">
        <authorList>
            <person name="Wibberg D."/>
        </authorList>
    </citation>
    <scope>NUCLEOTIDE SEQUENCE [LARGE SCALE GENOMIC DNA]</scope>
</reference>
<dbReference type="GO" id="GO:0009279">
    <property type="term" value="C:cell outer membrane"/>
    <property type="evidence" value="ECO:0007669"/>
    <property type="project" value="UniProtKB-SubCell"/>
</dbReference>
<evidence type="ECO:0000256" key="4">
    <source>
        <dbReference type="ARBA" id="ARBA00023136"/>
    </source>
</evidence>
<sequence>MKNSYARTTLSHALATALLGMAAGSAWAQAAPPAQAPTATQAAPAPAAAGDDTVKQLDTVTVSGYRRSIQFSTDAKRDSVTFSDTVFAEDIGKFPDMNIAESLNRIPGVQFSRDVNGEGLNIAIRGLGTSFTKTTLNGASIATASIGLNAQNQNREVDLNLFPTEFFTQLTVSKTPTASMLEGGVSGVVDMRSARPFDRPGTHLTYQLQGDWNSTSEKTTPRGALMGSWTNEAGTFGALFGVASVRSKLGVEGFESIGWTNPGLTYAQCGLTPPAGTPSSNQPAACNANGGGNWRIPDTVPVTAGAGLTPGESIDAAWLLAHNPGLSIAQISDALIPRLGRRVQMQGDRDRDASVMSLEWRPSDTAHFYLDTLFSKAKRTTERTSMNLIGRNGNMLPLDMQLDDNNVVTDATFTNAQYFLEARPYREQVKFWSVNPGAELLFGADQDIKLNVQANATRSWLYRQSPSVLVTSPFTTVDYRNSGGDQPSITSPLDLDDPNLGWSWTGGRLNISNEKRETETRGARADLQFGEDKRNIKVGVAYDQAERRIRGFDNSTAWETLVCRGAATTCTGGAGSLIPQSALASYLKPGPGGFVTVDFDRFLRDSGYYGLSASAPETNAANTGASTGGILEKNWGFYVETNAETDVWNRALRFNAGVRYVTTDQTISGPVTIGGVRRYQVLNSNYNELLPSFNLAWDVADSVVLRLSGSRTLTRPDPSAMLPNTNFSDPSAQTATQGNSNLAPYRATNVDIGGEWYTGGEGFVGLTLFDKRIDGFTVNGVRRIPFLNLGVDYNNLSATQQAALDQRGGPNAATVDVQTQVNADGTLNIRGLEAIWVQPLDRLLDGLGFSLNYTHVKQESEGDGIQAVAVGVAPNLWNGTVYWEKNNASVRLSYAWNDDMIISGANQNGIPDARLMADARGQLDLSASYTLAWIRSAPQITLNVTNLTNEPLRTTFQYPNATYDLYQPGRTIMLGIRGSF</sequence>
<dbReference type="PANTHER" id="PTHR40980:SF3">
    <property type="entry name" value="TONB-DEPENDENT RECEPTOR-LIKE BETA-BARREL DOMAIN-CONTAINING PROTEIN"/>
    <property type="match status" value="1"/>
</dbReference>
<comment type="similarity">
    <text evidence="6">Belongs to the TonB-dependent receptor family.</text>
</comment>
<dbReference type="EMBL" id="CXOI01000046">
    <property type="protein sequence ID" value="CTP89344.1"/>
    <property type="molecule type" value="Genomic_DNA"/>
</dbReference>
<dbReference type="NCBIfam" id="TIGR01782">
    <property type="entry name" value="TonB-Xanth-Caul"/>
    <property type="match status" value="1"/>
</dbReference>
<evidence type="ECO:0000256" key="1">
    <source>
        <dbReference type="ARBA" id="ARBA00004442"/>
    </source>
</evidence>
<keyword evidence="12" id="KW-1185">Reference proteome</keyword>
<dbReference type="Gene3D" id="2.40.170.20">
    <property type="entry name" value="TonB-dependent receptor, beta-barrel domain"/>
    <property type="match status" value="1"/>
</dbReference>
<keyword evidence="3 6" id="KW-0798">TonB box</keyword>
<dbReference type="Pfam" id="PF00593">
    <property type="entry name" value="TonB_dep_Rec_b-barrel"/>
    <property type="match status" value="1"/>
</dbReference>
<evidence type="ECO:0000313" key="11">
    <source>
        <dbReference type="EMBL" id="CTP89344.1"/>
    </source>
</evidence>
<dbReference type="PROSITE" id="PS01156">
    <property type="entry name" value="TONB_DEPENDENT_REC_2"/>
    <property type="match status" value="1"/>
</dbReference>
<dbReference type="Gene3D" id="2.170.130.10">
    <property type="entry name" value="TonB-dependent receptor, plug domain"/>
    <property type="match status" value="1"/>
</dbReference>
<dbReference type="InterPro" id="IPR012910">
    <property type="entry name" value="Plug_dom"/>
</dbReference>
<feature type="region of interest" description="Disordered" evidence="7">
    <location>
        <begin position="716"/>
        <end position="740"/>
    </location>
</feature>
<keyword evidence="5" id="KW-0998">Cell outer membrane</keyword>
<dbReference type="InterPro" id="IPR010104">
    <property type="entry name" value="TonB_rcpt_bac"/>
</dbReference>
<dbReference type="Proteomes" id="UP000046187">
    <property type="component" value="Unassembled WGS sequence"/>
</dbReference>
<dbReference type="InterPro" id="IPR000531">
    <property type="entry name" value="Beta-barrel_TonB"/>
</dbReference>
<evidence type="ECO:0000256" key="5">
    <source>
        <dbReference type="ARBA" id="ARBA00023237"/>
    </source>
</evidence>
<gene>
    <name evidence="11" type="ORF">XTALMG727_2681</name>
</gene>
<evidence type="ECO:0000259" key="10">
    <source>
        <dbReference type="Pfam" id="PF07715"/>
    </source>
</evidence>
<keyword evidence="11" id="KW-0675">Receptor</keyword>
<proteinExistence type="inferred from homology"/>
<evidence type="ECO:0000313" key="12">
    <source>
        <dbReference type="Proteomes" id="UP000046187"/>
    </source>
</evidence>
<protein>
    <submittedName>
        <fullName evidence="11">TonB-dependent outer membrane receptor protein</fullName>
    </submittedName>
</protein>
<evidence type="ECO:0000256" key="6">
    <source>
        <dbReference type="RuleBase" id="RU003357"/>
    </source>
</evidence>
<dbReference type="AlphaFoldDB" id="A0A0K2ZYU4"/>
<dbReference type="SUPFAM" id="SSF56935">
    <property type="entry name" value="Porins"/>
    <property type="match status" value="1"/>
</dbReference>
<keyword evidence="2 8" id="KW-0732">Signal</keyword>
<feature type="chain" id="PRO_5005493131" evidence="8">
    <location>
        <begin position="29"/>
        <end position="980"/>
    </location>
</feature>
<evidence type="ECO:0000256" key="8">
    <source>
        <dbReference type="SAM" id="SignalP"/>
    </source>
</evidence>
<feature type="signal peptide" evidence="8">
    <location>
        <begin position="1"/>
        <end position="28"/>
    </location>
</feature>
<feature type="domain" description="TonB-dependent receptor-like beta-barrel" evidence="9">
    <location>
        <begin position="490"/>
        <end position="947"/>
    </location>
</feature>
<evidence type="ECO:0000256" key="7">
    <source>
        <dbReference type="SAM" id="MobiDB-lite"/>
    </source>
</evidence>
<dbReference type="InterPro" id="IPR037066">
    <property type="entry name" value="Plug_dom_sf"/>
</dbReference>
<evidence type="ECO:0000259" key="9">
    <source>
        <dbReference type="Pfam" id="PF00593"/>
    </source>
</evidence>
<dbReference type="InterPro" id="IPR010917">
    <property type="entry name" value="TonB_rcpt_CS"/>
</dbReference>
<name>A0A0K2ZYU4_9XANT</name>
<accession>A0A0K2ZYU4</accession>
<evidence type="ECO:0000256" key="3">
    <source>
        <dbReference type="ARBA" id="ARBA00023077"/>
    </source>
</evidence>
<dbReference type="PANTHER" id="PTHR40980">
    <property type="entry name" value="PLUG DOMAIN-CONTAINING PROTEIN"/>
    <property type="match status" value="1"/>
</dbReference>
<evidence type="ECO:0000256" key="2">
    <source>
        <dbReference type="ARBA" id="ARBA00022729"/>
    </source>
</evidence>
<dbReference type="Pfam" id="PF07715">
    <property type="entry name" value="Plug"/>
    <property type="match status" value="1"/>
</dbReference>
<keyword evidence="4 6" id="KW-0472">Membrane</keyword>
<feature type="domain" description="TonB-dependent receptor plug" evidence="10">
    <location>
        <begin position="77"/>
        <end position="187"/>
    </location>
</feature>
<dbReference type="InterPro" id="IPR036942">
    <property type="entry name" value="Beta-barrel_TonB_sf"/>
</dbReference>
<feature type="compositionally biased region" description="Polar residues" evidence="7">
    <location>
        <begin position="722"/>
        <end position="740"/>
    </location>
</feature>
<organism evidence="11 12">
    <name type="scientific">Xanthomonas graminis pv. arrhenatheri LMG 727</name>
    <dbReference type="NCBI Taxonomy" id="1195923"/>
    <lineage>
        <taxon>Bacteria</taxon>
        <taxon>Pseudomonadati</taxon>
        <taxon>Pseudomonadota</taxon>
        <taxon>Gammaproteobacteria</taxon>
        <taxon>Lysobacterales</taxon>
        <taxon>Lysobacteraceae</taxon>
        <taxon>Xanthomonas</taxon>
        <taxon>Xanthomonas translucens group</taxon>
        <taxon>Xanthomonas graminis</taxon>
    </lineage>
</organism>
<dbReference type="RefSeq" id="WP_053835786.1">
    <property type="nucleotide sequence ID" value="NZ_CXOI01000046.1"/>
</dbReference>